<protein>
    <submittedName>
        <fullName evidence="8">O-antigen ligase family protein</fullName>
    </submittedName>
</protein>
<feature type="transmembrane region" description="Helical" evidence="6">
    <location>
        <begin position="102"/>
        <end position="123"/>
    </location>
</feature>
<accession>A0A7G6VT16</accession>
<dbReference type="PANTHER" id="PTHR37422">
    <property type="entry name" value="TEICHURONIC ACID BIOSYNTHESIS PROTEIN TUAE"/>
    <property type="match status" value="1"/>
</dbReference>
<evidence type="ECO:0000256" key="5">
    <source>
        <dbReference type="SAM" id="MobiDB-lite"/>
    </source>
</evidence>
<dbReference type="Pfam" id="PF04932">
    <property type="entry name" value="Wzy_C"/>
    <property type="match status" value="1"/>
</dbReference>
<evidence type="ECO:0000256" key="6">
    <source>
        <dbReference type="SAM" id="Phobius"/>
    </source>
</evidence>
<dbReference type="PANTHER" id="PTHR37422:SF17">
    <property type="entry name" value="O-ANTIGEN LIGASE"/>
    <property type="match status" value="1"/>
</dbReference>
<dbReference type="GO" id="GO:0016020">
    <property type="term" value="C:membrane"/>
    <property type="evidence" value="ECO:0007669"/>
    <property type="project" value="UniProtKB-SubCell"/>
</dbReference>
<feature type="transmembrane region" description="Helical" evidence="6">
    <location>
        <begin position="376"/>
        <end position="393"/>
    </location>
</feature>
<keyword evidence="4 6" id="KW-0472">Membrane</keyword>
<dbReference type="InterPro" id="IPR051533">
    <property type="entry name" value="WaaL-like"/>
</dbReference>
<sequence>MIRGSRLSRETGDASSSPEPWRSDVAVPAMDPFLVAMPLLGSLLTLQLGAVGAALVLFSAFPIAWLRWQRLGNTINHGWPVLLLGFFTLASIFWSIDPGATARYGLQYFLTIVPAVLLATLLSRHSLLTGLFWSFAIYNAAALAFGRYVPLGVSDIAFAGIAGSKNMAAQVAGIGALIGLAMVGRSIVERQFFALVSAIASILISCVLLLLAKSTGAIVGTGIASLVIVALIVSSAFQSSTRNLFLIILATIIVATIASYSLWFNLLFAEIVDATGKEPGLTGRDVLWERADLLIAKKPFLGIGYGAFWVPGNLEAEGLWRYFGIETKTGFHFHNTPREILVSLGYCGLFMFIAVSVAALLALIWRTVQRPDATRVLFIGIAVFNMLLINFELVGFSPIYFGTILAAITLTLGFAPDRIDHRFNDAGLR</sequence>
<feature type="transmembrane region" description="Helical" evidence="6">
    <location>
        <begin position="244"/>
        <end position="263"/>
    </location>
</feature>
<feature type="transmembrane region" description="Helical" evidence="6">
    <location>
        <begin position="39"/>
        <end position="66"/>
    </location>
</feature>
<comment type="subcellular location">
    <subcellularLocation>
        <location evidence="1">Membrane</location>
        <topology evidence="1">Multi-pass membrane protein</topology>
    </subcellularLocation>
</comment>
<feature type="region of interest" description="Disordered" evidence="5">
    <location>
        <begin position="1"/>
        <end position="23"/>
    </location>
</feature>
<dbReference type="EMBL" id="CP060052">
    <property type="protein sequence ID" value="QNE04881.1"/>
    <property type="molecule type" value="Genomic_DNA"/>
</dbReference>
<dbReference type="Proteomes" id="UP000515297">
    <property type="component" value="Chromosome"/>
</dbReference>
<organism evidence="8 9">
    <name type="scientific">Croceicoccus marinus</name>
    <dbReference type="NCBI Taxonomy" id="450378"/>
    <lineage>
        <taxon>Bacteria</taxon>
        <taxon>Pseudomonadati</taxon>
        <taxon>Pseudomonadota</taxon>
        <taxon>Alphaproteobacteria</taxon>
        <taxon>Sphingomonadales</taxon>
        <taxon>Erythrobacteraceae</taxon>
        <taxon>Croceicoccus</taxon>
    </lineage>
</organism>
<evidence type="ECO:0000256" key="3">
    <source>
        <dbReference type="ARBA" id="ARBA00022989"/>
    </source>
</evidence>
<evidence type="ECO:0000256" key="2">
    <source>
        <dbReference type="ARBA" id="ARBA00022692"/>
    </source>
</evidence>
<evidence type="ECO:0000256" key="4">
    <source>
        <dbReference type="ARBA" id="ARBA00023136"/>
    </source>
</evidence>
<feature type="transmembrane region" description="Helical" evidence="6">
    <location>
        <begin position="130"/>
        <end position="150"/>
    </location>
</feature>
<gene>
    <name evidence="8" type="ORF">H4O24_13290</name>
</gene>
<evidence type="ECO:0000256" key="1">
    <source>
        <dbReference type="ARBA" id="ARBA00004141"/>
    </source>
</evidence>
<evidence type="ECO:0000259" key="7">
    <source>
        <dbReference type="Pfam" id="PF04932"/>
    </source>
</evidence>
<feature type="domain" description="O-antigen ligase-related" evidence="7">
    <location>
        <begin position="201"/>
        <end position="353"/>
    </location>
</feature>
<keyword evidence="2 6" id="KW-0812">Transmembrane</keyword>
<feature type="transmembrane region" description="Helical" evidence="6">
    <location>
        <begin position="399"/>
        <end position="415"/>
    </location>
</feature>
<reference evidence="8 9" key="1">
    <citation type="submission" date="2020-08" db="EMBL/GenBank/DDBJ databases">
        <authorList>
            <person name="Liu G."/>
            <person name="Sun C."/>
        </authorList>
    </citation>
    <scope>NUCLEOTIDE SEQUENCE [LARGE SCALE GENOMIC DNA]</scope>
    <source>
        <strain evidence="8 9">OT19</strain>
    </source>
</reference>
<feature type="transmembrane region" description="Helical" evidence="6">
    <location>
        <begin position="192"/>
        <end position="211"/>
    </location>
</feature>
<keyword evidence="3 6" id="KW-1133">Transmembrane helix</keyword>
<proteinExistence type="predicted"/>
<dbReference type="InterPro" id="IPR007016">
    <property type="entry name" value="O-antigen_ligase-rel_domated"/>
</dbReference>
<keyword evidence="8" id="KW-0436">Ligase</keyword>
<feature type="transmembrane region" description="Helical" evidence="6">
    <location>
        <begin position="156"/>
        <end position="180"/>
    </location>
</feature>
<dbReference type="RefSeq" id="WP_185884117.1">
    <property type="nucleotide sequence ID" value="NZ_CP060052.1"/>
</dbReference>
<evidence type="ECO:0000313" key="9">
    <source>
        <dbReference type="Proteomes" id="UP000515297"/>
    </source>
</evidence>
<feature type="transmembrane region" description="Helical" evidence="6">
    <location>
        <begin position="217"/>
        <end position="237"/>
    </location>
</feature>
<name>A0A7G6VT16_9SPHN</name>
<feature type="transmembrane region" description="Helical" evidence="6">
    <location>
        <begin position="78"/>
        <end position="96"/>
    </location>
</feature>
<dbReference type="GO" id="GO:0016874">
    <property type="term" value="F:ligase activity"/>
    <property type="evidence" value="ECO:0007669"/>
    <property type="project" value="UniProtKB-KW"/>
</dbReference>
<feature type="transmembrane region" description="Helical" evidence="6">
    <location>
        <begin position="340"/>
        <end position="364"/>
    </location>
</feature>
<dbReference type="AlphaFoldDB" id="A0A7G6VT16"/>
<evidence type="ECO:0000313" key="8">
    <source>
        <dbReference type="EMBL" id="QNE04881.1"/>
    </source>
</evidence>